<evidence type="ECO:0008006" key="5">
    <source>
        <dbReference type="Google" id="ProtNLM"/>
    </source>
</evidence>
<dbReference type="AlphaFoldDB" id="A0A5R9F711"/>
<evidence type="ECO:0000313" key="3">
    <source>
        <dbReference type="EMBL" id="TLS35565.1"/>
    </source>
</evidence>
<name>A0A5R9F711_9BACL</name>
<feature type="chain" id="PRO_5039077738" description="DNA primase" evidence="2">
    <location>
        <begin position="21"/>
        <end position="102"/>
    </location>
</feature>
<feature type="region of interest" description="Disordered" evidence="1">
    <location>
        <begin position="23"/>
        <end position="102"/>
    </location>
</feature>
<dbReference type="Proteomes" id="UP000308230">
    <property type="component" value="Unassembled WGS sequence"/>
</dbReference>
<keyword evidence="4" id="KW-1185">Reference proteome</keyword>
<dbReference type="RefSeq" id="WP_138128632.1">
    <property type="nucleotide sequence ID" value="NZ_SWLG01000019.1"/>
</dbReference>
<feature type="compositionally biased region" description="Acidic residues" evidence="1">
    <location>
        <begin position="42"/>
        <end position="62"/>
    </location>
</feature>
<sequence length="102" mass="11255">MTKKMIWLMFLALLTFGVLAGCQADDEGPVDRPGSEIQQNPDDGENINEGDGTIDEEDDDNMNENGRYEGDLDEDGTMKEDAGTKRGADEINPDTNDNRNND</sequence>
<gene>
    <name evidence="3" type="ORF">FCL54_19595</name>
</gene>
<feature type="compositionally biased region" description="Basic and acidic residues" evidence="1">
    <location>
        <begin position="66"/>
        <end position="89"/>
    </location>
</feature>
<protein>
    <recommendedName>
        <fullName evidence="5">DNA primase</fullName>
    </recommendedName>
</protein>
<feature type="signal peptide" evidence="2">
    <location>
        <begin position="1"/>
        <end position="20"/>
    </location>
</feature>
<comment type="caution">
    <text evidence="3">The sequence shown here is derived from an EMBL/GenBank/DDBJ whole genome shotgun (WGS) entry which is preliminary data.</text>
</comment>
<reference evidence="3 4" key="1">
    <citation type="submission" date="2019-04" db="EMBL/GenBank/DDBJ databases">
        <title>Bacillus caeni sp. nov., a bacterium isolated from mangrove sediment.</title>
        <authorList>
            <person name="Huang H."/>
            <person name="Mo K."/>
            <person name="Hu Y."/>
        </authorList>
    </citation>
    <scope>NUCLEOTIDE SEQUENCE [LARGE SCALE GENOMIC DNA]</scope>
    <source>
        <strain evidence="3 4">HB172195</strain>
    </source>
</reference>
<proteinExistence type="predicted"/>
<dbReference type="PROSITE" id="PS51257">
    <property type="entry name" value="PROKAR_LIPOPROTEIN"/>
    <property type="match status" value="1"/>
</dbReference>
<keyword evidence="2" id="KW-0732">Signal</keyword>
<evidence type="ECO:0000256" key="1">
    <source>
        <dbReference type="SAM" id="MobiDB-lite"/>
    </source>
</evidence>
<evidence type="ECO:0000256" key="2">
    <source>
        <dbReference type="SAM" id="SignalP"/>
    </source>
</evidence>
<dbReference type="EMBL" id="SWLG01000019">
    <property type="protein sequence ID" value="TLS35565.1"/>
    <property type="molecule type" value="Genomic_DNA"/>
</dbReference>
<organism evidence="3 4">
    <name type="scientific">Exobacillus caeni</name>
    <dbReference type="NCBI Taxonomy" id="2574798"/>
    <lineage>
        <taxon>Bacteria</taxon>
        <taxon>Bacillati</taxon>
        <taxon>Bacillota</taxon>
        <taxon>Bacilli</taxon>
        <taxon>Bacillales</taxon>
        <taxon>Guptibacillaceae</taxon>
        <taxon>Exobacillus</taxon>
    </lineage>
</organism>
<evidence type="ECO:0000313" key="4">
    <source>
        <dbReference type="Proteomes" id="UP000308230"/>
    </source>
</evidence>
<accession>A0A5R9F711</accession>